<comment type="subcellular location">
    <subcellularLocation>
        <location evidence="1">Cytoplasm</location>
    </subcellularLocation>
</comment>
<evidence type="ECO:0000256" key="8">
    <source>
        <dbReference type="ARBA" id="ARBA00022691"/>
    </source>
</evidence>
<dbReference type="InterPro" id="IPR000682">
    <property type="entry name" value="PCMT"/>
</dbReference>
<evidence type="ECO:0000256" key="6">
    <source>
        <dbReference type="ARBA" id="ARBA00022603"/>
    </source>
</evidence>
<dbReference type="PROSITE" id="PS01279">
    <property type="entry name" value="PCMT"/>
    <property type="match status" value="1"/>
</dbReference>
<dbReference type="GO" id="GO:0005737">
    <property type="term" value="C:cytoplasm"/>
    <property type="evidence" value="ECO:0007669"/>
    <property type="project" value="UniProtKB-SubCell"/>
</dbReference>
<evidence type="ECO:0000256" key="7">
    <source>
        <dbReference type="ARBA" id="ARBA00022679"/>
    </source>
</evidence>
<evidence type="ECO:0000256" key="11">
    <source>
        <dbReference type="ARBA" id="ARBA00031350"/>
    </source>
</evidence>
<evidence type="ECO:0000313" key="13">
    <source>
        <dbReference type="Proteomes" id="UP001208771"/>
    </source>
</evidence>
<dbReference type="CDD" id="cd02440">
    <property type="entry name" value="AdoMet_MTases"/>
    <property type="match status" value="1"/>
</dbReference>
<name>A0AAE3N020_9HYPH</name>
<dbReference type="AlphaFoldDB" id="A0AAE3N020"/>
<keyword evidence="13" id="KW-1185">Reference proteome</keyword>
<dbReference type="Pfam" id="PF01135">
    <property type="entry name" value="PCMT"/>
    <property type="match status" value="1"/>
</dbReference>
<dbReference type="NCBIfam" id="NF001453">
    <property type="entry name" value="PRK00312.1"/>
    <property type="match status" value="1"/>
</dbReference>
<dbReference type="EC" id="2.1.1.77" evidence="3"/>
<keyword evidence="5" id="KW-0963">Cytoplasm</keyword>
<keyword evidence="7 12" id="KW-0808">Transferase</keyword>
<dbReference type="PANTHER" id="PTHR11579:SF0">
    <property type="entry name" value="PROTEIN-L-ISOASPARTATE(D-ASPARTATE) O-METHYLTRANSFERASE"/>
    <property type="match status" value="1"/>
</dbReference>
<reference evidence="12" key="1">
    <citation type="submission" date="2022-07" db="EMBL/GenBank/DDBJ databases">
        <title>Ectorhizobium quercum gen.nov., sp. nov.</title>
        <authorList>
            <person name="Ma T."/>
            <person name="Li Y."/>
        </authorList>
    </citation>
    <scope>NUCLEOTIDE SEQUENCE</scope>
    <source>
        <strain evidence="12">BDR2-2</strain>
    </source>
</reference>
<evidence type="ECO:0000256" key="2">
    <source>
        <dbReference type="ARBA" id="ARBA00005369"/>
    </source>
</evidence>
<keyword evidence="6 12" id="KW-0489">Methyltransferase</keyword>
<accession>A0AAE3N020</accession>
<comment type="caution">
    <text evidence="12">The sequence shown here is derived from an EMBL/GenBank/DDBJ whole genome shotgun (WGS) entry which is preliminary data.</text>
</comment>
<gene>
    <name evidence="12" type="ORF">NOF55_10675</name>
</gene>
<protein>
    <recommendedName>
        <fullName evidence="4">Protein-L-isoaspartate O-methyltransferase</fullName>
        <ecNumber evidence="3">2.1.1.77</ecNumber>
    </recommendedName>
    <alternativeName>
        <fullName evidence="11">L-isoaspartyl protein carboxyl methyltransferase</fullName>
    </alternativeName>
    <alternativeName>
        <fullName evidence="9">Protein L-isoaspartyl methyltransferase</fullName>
    </alternativeName>
    <alternativeName>
        <fullName evidence="10">Protein-beta-aspartate methyltransferase</fullName>
    </alternativeName>
</protein>
<keyword evidence="8" id="KW-0949">S-adenosyl-L-methionine</keyword>
<evidence type="ECO:0000313" key="12">
    <source>
        <dbReference type="EMBL" id="MCX8997571.1"/>
    </source>
</evidence>
<evidence type="ECO:0000256" key="3">
    <source>
        <dbReference type="ARBA" id="ARBA00011890"/>
    </source>
</evidence>
<comment type="similarity">
    <text evidence="2">Belongs to the methyltransferase superfamily. L-isoaspartyl/D-aspartyl protein methyltransferase family.</text>
</comment>
<dbReference type="Gene3D" id="3.40.50.150">
    <property type="entry name" value="Vaccinia Virus protein VP39"/>
    <property type="match status" value="1"/>
</dbReference>
<dbReference type="GO" id="GO:0004719">
    <property type="term" value="F:protein-L-isoaspartate (D-aspartate) O-methyltransferase activity"/>
    <property type="evidence" value="ECO:0007669"/>
    <property type="project" value="UniProtKB-EC"/>
</dbReference>
<evidence type="ECO:0000256" key="9">
    <source>
        <dbReference type="ARBA" id="ARBA00030757"/>
    </source>
</evidence>
<proteinExistence type="inferred from homology"/>
<dbReference type="Proteomes" id="UP001208771">
    <property type="component" value="Unassembled WGS sequence"/>
</dbReference>
<dbReference type="EMBL" id="JANFPI010000003">
    <property type="protein sequence ID" value="MCX8997571.1"/>
    <property type="molecule type" value="Genomic_DNA"/>
</dbReference>
<dbReference type="InterPro" id="IPR029063">
    <property type="entry name" value="SAM-dependent_MTases_sf"/>
</dbReference>
<dbReference type="SUPFAM" id="SSF53335">
    <property type="entry name" value="S-adenosyl-L-methionine-dependent methyltransferases"/>
    <property type="match status" value="1"/>
</dbReference>
<evidence type="ECO:0000256" key="1">
    <source>
        <dbReference type="ARBA" id="ARBA00004496"/>
    </source>
</evidence>
<evidence type="ECO:0000256" key="5">
    <source>
        <dbReference type="ARBA" id="ARBA00022490"/>
    </source>
</evidence>
<evidence type="ECO:0000256" key="10">
    <source>
        <dbReference type="ARBA" id="ARBA00031323"/>
    </source>
</evidence>
<sequence>MRQGMAEKEGFAALVLRLRASGVSSLDVLTAVEQTPRSHFVPPQFAADAYSSRTIPIDCGSFMEGADLAVRLLDALQIRPGHRVLEVGTGSGFTAAVIGRLAERVISIDRYKSLITAAQARMEALSIRNVILRQADGSAGLSGEGTFDRILVTAAFQAVPRFYADQLVAGGSLIVPLMTDSENCIMVRLTKTGSRFEREDLFSAPYLPLVPHTAAYL</sequence>
<dbReference type="GO" id="GO:0032259">
    <property type="term" value="P:methylation"/>
    <property type="evidence" value="ECO:0007669"/>
    <property type="project" value="UniProtKB-KW"/>
</dbReference>
<dbReference type="PANTHER" id="PTHR11579">
    <property type="entry name" value="PROTEIN-L-ISOASPARTATE O-METHYLTRANSFERASE"/>
    <property type="match status" value="1"/>
</dbReference>
<organism evidence="12 13">
    <name type="scientific">Ectorhizobium quercum</name>
    <dbReference type="NCBI Taxonomy" id="2965071"/>
    <lineage>
        <taxon>Bacteria</taxon>
        <taxon>Pseudomonadati</taxon>
        <taxon>Pseudomonadota</taxon>
        <taxon>Alphaproteobacteria</taxon>
        <taxon>Hyphomicrobiales</taxon>
        <taxon>Rhizobiaceae</taxon>
        <taxon>Ectorhizobium</taxon>
    </lineage>
</organism>
<evidence type="ECO:0000256" key="4">
    <source>
        <dbReference type="ARBA" id="ARBA00013346"/>
    </source>
</evidence>